<feature type="domain" description="Histidine kinase" evidence="15">
    <location>
        <begin position="878"/>
        <end position="1099"/>
    </location>
</feature>
<dbReference type="InterPro" id="IPR009057">
    <property type="entry name" value="Homeodomain-like_sf"/>
</dbReference>
<dbReference type="InterPro" id="IPR011110">
    <property type="entry name" value="Reg_prop"/>
</dbReference>
<keyword evidence="7" id="KW-0067">ATP-binding</keyword>
<evidence type="ECO:0000313" key="17">
    <source>
        <dbReference type="EMBL" id="EHQ27878.1"/>
    </source>
</evidence>
<dbReference type="Pfam" id="PF00512">
    <property type="entry name" value="HisKA"/>
    <property type="match status" value="1"/>
</dbReference>
<dbReference type="PROSITE" id="PS50110">
    <property type="entry name" value="RESPONSE_REGULATORY"/>
    <property type="match status" value="1"/>
</dbReference>
<dbReference type="PROSITE" id="PS01124">
    <property type="entry name" value="HTH_ARAC_FAMILY_2"/>
    <property type="match status" value="1"/>
</dbReference>
<dbReference type="InterPro" id="IPR005467">
    <property type="entry name" value="His_kinase_dom"/>
</dbReference>
<dbReference type="InterPro" id="IPR004358">
    <property type="entry name" value="Sig_transdc_His_kin-like_C"/>
</dbReference>
<dbReference type="EMBL" id="CM001403">
    <property type="protein sequence ID" value="EHQ27878.1"/>
    <property type="molecule type" value="Genomic_DNA"/>
</dbReference>
<dbReference type="Pfam" id="PF02518">
    <property type="entry name" value="HATPase_c"/>
    <property type="match status" value="1"/>
</dbReference>
<proteinExistence type="predicted"/>
<dbReference type="InterPro" id="IPR036097">
    <property type="entry name" value="HisK_dim/P_sf"/>
</dbReference>
<keyword evidence="10" id="KW-0238">DNA-binding</keyword>
<dbReference type="FunFam" id="1.10.287.130:FF:000045">
    <property type="entry name" value="Two-component system sensor histidine kinase/response regulator"/>
    <property type="match status" value="1"/>
</dbReference>
<dbReference type="SMART" id="SM00342">
    <property type="entry name" value="HTH_ARAC"/>
    <property type="match status" value="1"/>
</dbReference>
<dbReference type="SMART" id="SM00448">
    <property type="entry name" value="REC"/>
    <property type="match status" value="1"/>
</dbReference>
<dbReference type="CDD" id="cd17574">
    <property type="entry name" value="REC_OmpR"/>
    <property type="match status" value="1"/>
</dbReference>
<feature type="modified residue" description="4-aspartylphosphate" evidence="12">
    <location>
        <position position="1191"/>
    </location>
</feature>
<evidence type="ECO:0000256" key="2">
    <source>
        <dbReference type="ARBA" id="ARBA00012438"/>
    </source>
</evidence>
<dbReference type="eggNOG" id="COG0745">
    <property type="taxonomic scope" value="Bacteria"/>
</dbReference>
<evidence type="ECO:0000256" key="1">
    <source>
        <dbReference type="ARBA" id="ARBA00000085"/>
    </source>
</evidence>
<dbReference type="Gene3D" id="1.10.10.60">
    <property type="entry name" value="Homeodomain-like"/>
    <property type="match status" value="1"/>
</dbReference>
<gene>
    <name evidence="17" type="ORF">Mucpa_3780</name>
</gene>
<evidence type="ECO:0000256" key="3">
    <source>
        <dbReference type="ARBA" id="ARBA00022553"/>
    </source>
</evidence>
<protein>
    <recommendedName>
        <fullName evidence="2">histidine kinase</fullName>
        <ecNumber evidence="2">2.7.13.3</ecNumber>
    </recommendedName>
</protein>
<evidence type="ECO:0000256" key="10">
    <source>
        <dbReference type="ARBA" id="ARBA00023125"/>
    </source>
</evidence>
<dbReference type="InterPro" id="IPR001789">
    <property type="entry name" value="Sig_transdc_resp-reg_receiver"/>
</dbReference>
<evidence type="ECO:0000256" key="13">
    <source>
        <dbReference type="SAM" id="SignalP"/>
    </source>
</evidence>
<evidence type="ECO:0000313" key="18">
    <source>
        <dbReference type="Proteomes" id="UP000002774"/>
    </source>
</evidence>
<dbReference type="InterPro" id="IPR015943">
    <property type="entry name" value="WD40/YVTN_repeat-like_dom_sf"/>
</dbReference>
<dbReference type="InterPro" id="IPR018062">
    <property type="entry name" value="HTH_AraC-typ_CS"/>
</dbReference>
<feature type="domain" description="HTH araC/xylS-type" evidence="14">
    <location>
        <begin position="1290"/>
        <end position="1389"/>
    </location>
</feature>
<dbReference type="SUPFAM" id="SSF47384">
    <property type="entry name" value="Homodimeric domain of signal transducing histidine kinase"/>
    <property type="match status" value="1"/>
</dbReference>
<keyword evidence="18" id="KW-1185">Reference proteome</keyword>
<keyword evidence="6 17" id="KW-0418">Kinase</keyword>
<dbReference type="InterPro" id="IPR013783">
    <property type="entry name" value="Ig-like_fold"/>
</dbReference>
<keyword evidence="9" id="KW-0805">Transcription regulation</keyword>
<dbReference type="Pfam" id="PF12833">
    <property type="entry name" value="HTH_18"/>
    <property type="match status" value="1"/>
</dbReference>
<dbReference type="EC" id="2.7.13.3" evidence="2"/>
<feature type="chain" id="PRO_5003558179" description="histidine kinase" evidence="13">
    <location>
        <begin position="31"/>
        <end position="1400"/>
    </location>
</feature>
<evidence type="ECO:0000256" key="9">
    <source>
        <dbReference type="ARBA" id="ARBA00023015"/>
    </source>
</evidence>
<dbReference type="SMART" id="SM00387">
    <property type="entry name" value="HATPase_c"/>
    <property type="match status" value="1"/>
</dbReference>
<dbReference type="Pfam" id="PF00072">
    <property type="entry name" value="Response_reg"/>
    <property type="match status" value="1"/>
</dbReference>
<dbReference type="InterPro" id="IPR011123">
    <property type="entry name" value="Y_Y_Y"/>
</dbReference>
<evidence type="ECO:0000256" key="11">
    <source>
        <dbReference type="ARBA" id="ARBA00023163"/>
    </source>
</evidence>
<dbReference type="GO" id="GO:0000155">
    <property type="term" value="F:phosphorelay sensor kinase activity"/>
    <property type="evidence" value="ECO:0007669"/>
    <property type="project" value="InterPro"/>
</dbReference>
<evidence type="ECO:0000256" key="7">
    <source>
        <dbReference type="ARBA" id="ARBA00022840"/>
    </source>
</evidence>
<keyword evidence="8" id="KW-0902">Two-component regulatory system</keyword>
<dbReference type="GO" id="GO:0005524">
    <property type="term" value="F:ATP binding"/>
    <property type="evidence" value="ECO:0007669"/>
    <property type="project" value="UniProtKB-KW"/>
</dbReference>
<dbReference type="SUPFAM" id="SSF63829">
    <property type="entry name" value="Calcium-dependent phosphotriesterase"/>
    <property type="match status" value="2"/>
</dbReference>
<dbReference type="InterPro" id="IPR011006">
    <property type="entry name" value="CheY-like_superfamily"/>
</dbReference>
<keyword evidence="11" id="KW-0804">Transcription</keyword>
<name>H1Y298_9SPHI</name>
<organism evidence="17 18">
    <name type="scientific">Mucilaginibacter paludis DSM 18603</name>
    <dbReference type="NCBI Taxonomy" id="714943"/>
    <lineage>
        <taxon>Bacteria</taxon>
        <taxon>Pseudomonadati</taxon>
        <taxon>Bacteroidota</taxon>
        <taxon>Sphingobacteriia</taxon>
        <taxon>Sphingobacteriales</taxon>
        <taxon>Sphingobacteriaceae</taxon>
        <taxon>Mucilaginibacter</taxon>
    </lineage>
</organism>
<dbReference type="SMART" id="SM00388">
    <property type="entry name" value="HisKA"/>
    <property type="match status" value="1"/>
</dbReference>
<accession>H1Y298</accession>
<comment type="catalytic activity">
    <reaction evidence="1">
        <text>ATP + protein L-histidine = ADP + protein N-phospho-L-histidine.</text>
        <dbReference type="EC" id="2.7.13.3"/>
    </reaction>
</comment>
<evidence type="ECO:0000259" key="16">
    <source>
        <dbReference type="PROSITE" id="PS50110"/>
    </source>
</evidence>
<dbReference type="eggNOG" id="COG3292">
    <property type="taxonomic scope" value="Bacteria"/>
</dbReference>
<dbReference type="PRINTS" id="PR00344">
    <property type="entry name" value="BCTRLSENSOR"/>
</dbReference>
<dbReference type="PANTHER" id="PTHR43547">
    <property type="entry name" value="TWO-COMPONENT HISTIDINE KINASE"/>
    <property type="match status" value="1"/>
</dbReference>
<dbReference type="eggNOG" id="COG5002">
    <property type="taxonomic scope" value="Bacteria"/>
</dbReference>
<dbReference type="Gene3D" id="3.30.565.10">
    <property type="entry name" value="Histidine kinase-like ATPase, C-terminal domain"/>
    <property type="match status" value="1"/>
</dbReference>
<dbReference type="InterPro" id="IPR003594">
    <property type="entry name" value="HATPase_dom"/>
</dbReference>
<dbReference type="GO" id="GO:0043565">
    <property type="term" value="F:sequence-specific DNA binding"/>
    <property type="evidence" value="ECO:0007669"/>
    <property type="project" value="InterPro"/>
</dbReference>
<dbReference type="PROSITE" id="PS50109">
    <property type="entry name" value="HIS_KIN"/>
    <property type="match status" value="1"/>
</dbReference>
<keyword evidence="4" id="KW-0808">Transferase</keyword>
<dbReference type="FunFam" id="3.30.565.10:FF:000037">
    <property type="entry name" value="Hybrid sensor histidine kinase/response regulator"/>
    <property type="match status" value="1"/>
</dbReference>
<dbReference type="CDD" id="cd00082">
    <property type="entry name" value="HisKA"/>
    <property type="match status" value="1"/>
</dbReference>
<dbReference type="FunFam" id="2.60.40.10:FF:000791">
    <property type="entry name" value="Two-component system sensor histidine kinase/response regulator"/>
    <property type="match status" value="1"/>
</dbReference>
<keyword evidence="13" id="KW-0732">Signal</keyword>
<keyword evidence="3 12" id="KW-0597">Phosphoprotein</keyword>
<dbReference type="InterPro" id="IPR018060">
    <property type="entry name" value="HTH_AraC"/>
</dbReference>
<evidence type="ECO:0000259" key="15">
    <source>
        <dbReference type="PROSITE" id="PS50109"/>
    </source>
</evidence>
<dbReference type="PROSITE" id="PS00041">
    <property type="entry name" value="HTH_ARAC_FAMILY_1"/>
    <property type="match status" value="1"/>
</dbReference>
<dbReference type="InterPro" id="IPR036890">
    <property type="entry name" value="HATPase_C_sf"/>
</dbReference>
<evidence type="ECO:0000256" key="4">
    <source>
        <dbReference type="ARBA" id="ARBA00022679"/>
    </source>
</evidence>
<dbReference type="Gene3D" id="2.130.10.10">
    <property type="entry name" value="YVTN repeat-like/Quinoprotein amine dehydrogenase"/>
    <property type="match status" value="2"/>
</dbReference>
<dbReference type="SUPFAM" id="SSF46689">
    <property type="entry name" value="Homeodomain-like"/>
    <property type="match status" value="1"/>
</dbReference>
<evidence type="ECO:0000256" key="12">
    <source>
        <dbReference type="PROSITE-ProRule" id="PRU00169"/>
    </source>
</evidence>
<dbReference type="STRING" id="714943.Mucpa_3780"/>
<feature type="signal peptide" evidence="13">
    <location>
        <begin position="1"/>
        <end position="30"/>
    </location>
</feature>
<dbReference type="Gene3D" id="3.40.50.2300">
    <property type="match status" value="1"/>
</dbReference>
<dbReference type="Pfam" id="PF07495">
    <property type="entry name" value="Y_Y_Y"/>
    <property type="match status" value="1"/>
</dbReference>
<dbReference type="Proteomes" id="UP000002774">
    <property type="component" value="Chromosome"/>
</dbReference>
<keyword evidence="5" id="KW-0547">Nucleotide-binding</keyword>
<evidence type="ECO:0000256" key="8">
    <source>
        <dbReference type="ARBA" id="ARBA00023012"/>
    </source>
</evidence>
<evidence type="ECO:0000256" key="5">
    <source>
        <dbReference type="ARBA" id="ARBA00022741"/>
    </source>
</evidence>
<evidence type="ECO:0000259" key="14">
    <source>
        <dbReference type="PROSITE" id="PS01124"/>
    </source>
</evidence>
<sequence>MLFSTMKKYIKTLVPVLTLLCSGICNLVLAQGDQYQFSRLNIDNGLSNNRVTCIYKDARGFMWFGTKSGLNRYDGYKFKVFKHNLNNQTSINDDYIISITTGPNQKLWVKTRNGFNIYDPSTDGFDHHIKAALQRYNIPDSMITALTKDRFGNFWFLHANKGIYEYMPSVNQSIHLTHSSADTSSVHAGNGTDFAADGNGNIWVVYSDGILEKLDYRTHRVTSRVFGINKAYPTETIEYHLSVDQQNDVWAYAPFRGNGVFFVCDKVACKHLGKATGGIKISSDIVFNVIQDDKGLIWIATDHGGINLLDKKTFTVKQAITNRPDDNRSLGQDCIVSLFKDNANIIWLGTFKKGVSYYHRDIIKFPLYRHQSSTSNSLSYDDVNRFVEDKKGNIWIGSNGGGLIYFDRAAGTFTTYLHNDANPNSLCNNVIASLYLDHEQKLWIGTYFGGLDCFDGKNFTHYKHIQSDDNSLSDNSVWEILEDSKKRLWIGTLSGGLNLFNREHRNFSHYLPGRPNSVPHQYVSGLVEDNKGNIWVATYGGLAVLIDKTNKFVYYKHNEADKESLSNDNVSNLMIDSRNLIWVATNEGLSMFDPKIGKFKNFQQAEGLPDNAVLTIVEDKAHNLWMSTLNGLSNLIITPKNKGGYNFEFKNYDQTDGLQGKEFNEDAALSTRSGELIFGGANGFNLFKPDNVKSTREKPVLVLTDLQLFNKSISSGEKIEGHVILNHSITETHELTLRHNENVFSIEFAAVNFFNPAKIKHAYKLAGFDKNWNIADNRVRKASYTNLDPGTYTFQLRAAGEDGRWTEKPLTLKITVLPPIWRTAWACLLYILMGIGTLLLIRQRGIRKLKADFVIQQERQEVQQMRELDLMKIKFFTNVSHEFRTPLSLILAPVDKLLKQSTDAEINKHLHMINRNGKRLLNLVNQLLDFRKMEVNELRLHSKRADIVKFIEDAAYSFSDIAESKKVTLCFNTQIESIITSFDEDKFERILFNLLSNAFKFTNEGGKIEVKLSFDDFFAVDKMLKIEVTDNGIGIPADKLDKIFDRFFQNDTPGSMVNQGSGIGLAITKEFVNLHHGTISVKSVVNKGSTFVVLLPVNPAHVLQDTDKNIFINRDAGALIDETAVTNNEQTEKKQQSDIKKPLVLLIEDNEDFRFYLKDNLKEHYRVTEAVDGIDGWQKVLATHPSLIVSDISMPGMNGIDLCHKIKNDSRTKHIPVILLTAITGQKEQLKGLETGASDYLTKPFNFEILLSKIKNQLSQQSTLKKTYQKQIDLDTAVSSVDINHDKFMVDIVKFIDKNIDNPDYSVEELSSDMAMSRVTLYRKTLLMTERTPVEFIKLCRLKKAAQLLANSNLNIAEIAYKVGFNNPKYFAKSFKQEFSTLPTDYRSLQKQKDAQLAEK</sequence>
<dbReference type="Pfam" id="PF07494">
    <property type="entry name" value="Reg_prop"/>
    <property type="match status" value="6"/>
</dbReference>
<reference evidence="17" key="1">
    <citation type="submission" date="2011-09" db="EMBL/GenBank/DDBJ databases">
        <title>The permanent draft genome of Mucilaginibacter paludis DSM 18603.</title>
        <authorList>
            <consortium name="US DOE Joint Genome Institute (JGI-PGF)"/>
            <person name="Lucas S."/>
            <person name="Han J."/>
            <person name="Lapidus A."/>
            <person name="Bruce D."/>
            <person name="Goodwin L."/>
            <person name="Pitluck S."/>
            <person name="Peters L."/>
            <person name="Kyrpides N."/>
            <person name="Mavromatis K."/>
            <person name="Ivanova N."/>
            <person name="Mikhailova N."/>
            <person name="Held B."/>
            <person name="Detter J.C."/>
            <person name="Tapia R."/>
            <person name="Han C."/>
            <person name="Land M."/>
            <person name="Hauser L."/>
            <person name="Markowitz V."/>
            <person name="Cheng J.-F."/>
            <person name="Hugenholtz P."/>
            <person name="Woyke T."/>
            <person name="Wu D."/>
            <person name="Tindall B."/>
            <person name="Brambilla E."/>
            <person name="Klenk H.-P."/>
            <person name="Eisen J.A."/>
        </authorList>
    </citation>
    <scope>NUCLEOTIDE SEQUENCE [LARGE SCALE GENOMIC DNA]</scope>
    <source>
        <strain evidence="17">DSM 18603</strain>
    </source>
</reference>
<dbReference type="PANTHER" id="PTHR43547:SF2">
    <property type="entry name" value="HYBRID SIGNAL TRANSDUCTION HISTIDINE KINASE C"/>
    <property type="match status" value="1"/>
</dbReference>
<evidence type="ECO:0000256" key="6">
    <source>
        <dbReference type="ARBA" id="ARBA00022777"/>
    </source>
</evidence>
<dbReference type="Gene3D" id="2.60.40.10">
    <property type="entry name" value="Immunoglobulins"/>
    <property type="match status" value="1"/>
</dbReference>
<dbReference type="InterPro" id="IPR003661">
    <property type="entry name" value="HisK_dim/P_dom"/>
</dbReference>
<dbReference type="SUPFAM" id="SSF52172">
    <property type="entry name" value="CheY-like"/>
    <property type="match status" value="1"/>
</dbReference>
<feature type="domain" description="Response regulatory" evidence="16">
    <location>
        <begin position="1143"/>
        <end position="1258"/>
    </location>
</feature>
<dbReference type="Gene3D" id="1.10.287.130">
    <property type="match status" value="1"/>
</dbReference>
<dbReference type="SUPFAM" id="SSF55874">
    <property type="entry name" value="ATPase domain of HSP90 chaperone/DNA topoisomerase II/histidine kinase"/>
    <property type="match status" value="1"/>
</dbReference>
<dbReference type="CDD" id="cd16922">
    <property type="entry name" value="HATPase_EvgS-ArcB-TorS-like"/>
    <property type="match status" value="1"/>
</dbReference>
<dbReference type="GO" id="GO:0003700">
    <property type="term" value="F:DNA-binding transcription factor activity"/>
    <property type="evidence" value="ECO:0007669"/>
    <property type="project" value="InterPro"/>
</dbReference>
<dbReference type="HOGENOM" id="CLU_000445_28_1_10"/>